<dbReference type="EMBL" id="QDEB01036118">
    <property type="protein sequence ID" value="RZC39258.1"/>
    <property type="molecule type" value="Genomic_DNA"/>
</dbReference>
<name>A0A482W3X6_ASBVE</name>
<gene>
    <name evidence="1" type="ORF">BDFB_013762</name>
</gene>
<comment type="caution">
    <text evidence="1">The sequence shown here is derived from an EMBL/GenBank/DDBJ whole genome shotgun (WGS) entry which is preliminary data.</text>
</comment>
<evidence type="ECO:0000313" key="1">
    <source>
        <dbReference type="EMBL" id="RZC39258.1"/>
    </source>
</evidence>
<dbReference type="Proteomes" id="UP000292052">
    <property type="component" value="Unassembled WGS sequence"/>
</dbReference>
<proteinExistence type="predicted"/>
<dbReference type="AlphaFoldDB" id="A0A482W3X6"/>
<reference evidence="1 2" key="1">
    <citation type="submission" date="2017-03" db="EMBL/GenBank/DDBJ databases">
        <title>Genome of the blue death feigning beetle - Asbolus verrucosus.</title>
        <authorList>
            <person name="Rider S.D."/>
        </authorList>
    </citation>
    <scope>NUCLEOTIDE SEQUENCE [LARGE SCALE GENOMIC DNA]</scope>
    <source>
        <strain evidence="1">Butters</strain>
        <tissue evidence="1">Head and leg muscle</tissue>
    </source>
</reference>
<keyword evidence="2" id="KW-1185">Reference proteome</keyword>
<organism evidence="1 2">
    <name type="scientific">Asbolus verrucosus</name>
    <name type="common">Desert ironclad beetle</name>
    <dbReference type="NCBI Taxonomy" id="1661398"/>
    <lineage>
        <taxon>Eukaryota</taxon>
        <taxon>Metazoa</taxon>
        <taxon>Ecdysozoa</taxon>
        <taxon>Arthropoda</taxon>
        <taxon>Hexapoda</taxon>
        <taxon>Insecta</taxon>
        <taxon>Pterygota</taxon>
        <taxon>Neoptera</taxon>
        <taxon>Endopterygota</taxon>
        <taxon>Coleoptera</taxon>
        <taxon>Polyphaga</taxon>
        <taxon>Cucujiformia</taxon>
        <taxon>Tenebrionidae</taxon>
        <taxon>Pimeliinae</taxon>
        <taxon>Asbolus</taxon>
    </lineage>
</organism>
<sequence length="63" mass="7377">MVLTAEHKIFLINSYYRNGIQGDNGEWNYSIPACIAEFQEAYRGVAENHDYNNSRKTIQYFIV</sequence>
<protein>
    <submittedName>
        <fullName evidence="1">Uncharacterized protein</fullName>
    </submittedName>
</protein>
<accession>A0A482W3X6</accession>
<evidence type="ECO:0000313" key="2">
    <source>
        <dbReference type="Proteomes" id="UP000292052"/>
    </source>
</evidence>